<proteinExistence type="predicted"/>
<feature type="region of interest" description="Disordered" evidence="1">
    <location>
        <begin position="675"/>
        <end position="700"/>
    </location>
</feature>
<sequence length="1237" mass="139090">MDPLHCRCLLCGYEILSGMLGSKFKSTYQALYAATDDWDSPKLSSVADISQLVPQRIKRGVLFIPREDEFDIDVSDHIFEERFVQYRVSPTVPSELPSLHLWGFAIHADCWRLLCEINNQMGEQDHIRALFDLCTSHPNVNSTVDWFHQYGGRLKRNYSNAFQWPGKVRCPGITYTLKATGDVLEGVSPIENEFLQRFRLTGEYPPTEVTSRVHSPSDGYFEYRLYGEGDKQPPYTDLPENGFGPPPALSPGPLLGLLSQDTRDPFQHLPYELLIDILVSTPSKDIKNLRLASKTFATLDLPERFWRSRFLNGNEFSYLYSFASCWPEPKTWAEKYEKAMQYHRCRKATADFREPDACMLQSRKRVWELGEYLSRLVELRLSFQRCCPQVTRIASGAGHTYREGAGWLCARSDLVPFNIDPEGGRWPSAYSDLVSLDIETCGSRQLFEDAISIPTGEAVMEISVSLVSLHNGNSLSGLTFGSKYQVGYDNHRNKESATWSGSKRVPGAIRGFHVALDSHSLRGIRIYCVPGGLSDWIGDHENLAKQVIVHSAGSLQKVELGLNALHVVSLSFFNQDSQDIVYISNQDSQDIDQDSQDIDQDSQDIDQDSQDIDQDSQDIVSISNQDSQDVVSISNQDPQDMNASTSISGNIVLSFWALVVSIAVKLYSLFLSRTSGKDHGKDHSKDHGKDHGKDHSKDHGGSGTWLPGIWFPQLPDSSLRMVGLEDRSLWNVEWDAFQSCLFGGVNGQKLPELTEIVFSTTEAENWGTSFSRLDLCTITEYTRINYIQFSYTFPVEGRGTRRAQAPDPYTLGSGAYYDQQCNDPTVVTRRSGRRSKTKATPDRRLGEHLIGVDAIYYRGLETMLSGIIMYTSCGRSLEVPPGISDIASDGGFDFETVRIRPEGGKIVGICSQLPALIKVLFVVGKNESLRGKLLHFWDELTSTVGWRLTGYGSWAVEEGSVPLPGLLVVTARESCLQCFPDSAEAILLAHDFVRVKTITGYQSINTRYFKVPQRILPTVRHFALPNQALNYPSMFKVILGGQSTNQTVLRVKWQGFWYKFTETRTWQWTKFTQFSFQNNTVLVTTAESEVSSALYTMAQEILQAHGFRAKLPETGMIPEFQSPADIPDVKLNDFLTHPRSRLVKVFFVDSTGPGVPLPRPRLRKFMDDLVSSEAGIRAGYNWNFSRDNEILFSAGSGMTRFDELARLLQNNGFAFLGHREDAPAFQAPLIIPEFRAS</sequence>
<evidence type="ECO:0000256" key="1">
    <source>
        <dbReference type="SAM" id="MobiDB-lite"/>
    </source>
</evidence>
<gene>
    <name evidence="3" type="ORF">IM811_001607</name>
</gene>
<name>A0A8H7NPB9_BIOOC</name>
<protein>
    <recommendedName>
        <fullName evidence="2">F-box domain-containing protein</fullName>
    </recommendedName>
</protein>
<feature type="region of interest" description="Disordered" evidence="1">
    <location>
        <begin position="591"/>
        <end position="614"/>
    </location>
</feature>
<dbReference type="AlphaFoldDB" id="A0A8H7NPB9"/>
<dbReference type="SUPFAM" id="SSF81383">
    <property type="entry name" value="F-box domain"/>
    <property type="match status" value="1"/>
</dbReference>
<dbReference type="Proteomes" id="UP000616885">
    <property type="component" value="Unassembled WGS sequence"/>
</dbReference>
<dbReference type="Pfam" id="PF24539">
    <property type="entry name" value="DUF7600"/>
    <property type="match status" value="1"/>
</dbReference>
<dbReference type="InterPro" id="IPR036047">
    <property type="entry name" value="F-box-like_dom_sf"/>
</dbReference>
<evidence type="ECO:0000259" key="2">
    <source>
        <dbReference type="PROSITE" id="PS50181"/>
    </source>
</evidence>
<organism evidence="3 4">
    <name type="scientific">Bionectria ochroleuca</name>
    <name type="common">Gliocladium roseum</name>
    <dbReference type="NCBI Taxonomy" id="29856"/>
    <lineage>
        <taxon>Eukaryota</taxon>
        <taxon>Fungi</taxon>
        <taxon>Dikarya</taxon>
        <taxon>Ascomycota</taxon>
        <taxon>Pezizomycotina</taxon>
        <taxon>Sordariomycetes</taxon>
        <taxon>Hypocreomycetidae</taxon>
        <taxon>Hypocreales</taxon>
        <taxon>Bionectriaceae</taxon>
        <taxon>Clonostachys</taxon>
    </lineage>
</organism>
<feature type="domain" description="F-box" evidence="2">
    <location>
        <begin position="263"/>
        <end position="309"/>
    </location>
</feature>
<reference evidence="3" key="1">
    <citation type="submission" date="2020-10" db="EMBL/GenBank/DDBJ databases">
        <title>High-Quality Genome Resource of Clonostachys rosea strain S41 by Oxford Nanopore Long-Read Sequencing.</title>
        <authorList>
            <person name="Wang H."/>
        </authorList>
    </citation>
    <scope>NUCLEOTIDE SEQUENCE</scope>
    <source>
        <strain evidence="3">S41</strain>
    </source>
</reference>
<accession>A0A8H7NPB9</accession>
<comment type="caution">
    <text evidence="3">The sequence shown here is derived from an EMBL/GenBank/DDBJ whole genome shotgun (WGS) entry which is preliminary data.</text>
</comment>
<dbReference type="InterPro" id="IPR001810">
    <property type="entry name" value="F-box_dom"/>
</dbReference>
<dbReference type="EMBL" id="JADCTT010000001">
    <property type="protein sequence ID" value="KAF9759913.1"/>
    <property type="molecule type" value="Genomic_DNA"/>
</dbReference>
<evidence type="ECO:0000313" key="3">
    <source>
        <dbReference type="EMBL" id="KAF9759913.1"/>
    </source>
</evidence>
<dbReference type="InterPro" id="IPR056021">
    <property type="entry name" value="DUF7600"/>
</dbReference>
<dbReference type="PROSITE" id="PS50181">
    <property type="entry name" value="FBOX"/>
    <property type="match status" value="1"/>
</dbReference>
<evidence type="ECO:0000313" key="4">
    <source>
        <dbReference type="Proteomes" id="UP000616885"/>
    </source>
</evidence>